<comment type="similarity">
    <text evidence="5">Belongs to the ribonuclease III family.</text>
</comment>
<feature type="domain" description="RNase III" evidence="31">
    <location>
        <begin position="789"/>
        <end position="969"/>
    </location>
</feature>
<dbReference type="InterPro" id="IPR023673">
    <property type="entry name" value="Ribosomal_uL1_CS"/>
</dbReference>
<comment type="function">
    <text evidence="25">Executes the initial step of microRNA (miRNA) processing in the nucleus, that is the cleavage of pri-miRNA to release pre-miRNA. Involved in pre-rRNA processing. Cleaves double-strand RNA and does not cleave single-strand RNA. Involved in fertility. Required for the function or synthesis of the let-7 miRNA.</text>
</comment>
<keyword evidence="12" id="KW-0677">Repeat</keyword>
<dbReference type="GO" id="GO:0005840">
    <property type="term" value="C:ribosome"/>
    <property type="evidence" value="ECO:0007669"/>
    <property type="project" value="UniProtKB-KW"/>
</dbReference>
<dbReference type="InterPro" id="IPR028364">
    <property type="entry name" value="Ribosomal_uL1/biogenesis"/>
</dbReference>
<dbReference type="PANTHER" id="PTHR11207">
    <property type="entry name" value="RIBONUCLEASE III"/>
    <property type="match status" value="1"/>
</dbReference>
<evidence type="ECO:0000256" key="20">
    <source>
        <dbReference type="ARBA" id="ARBA00023242"/>
    </source>
</evidence>
<evidence type="ECO:0000256" key="26">
    <source>
        <dbReference type="ARBA" id="ARBA00078955"/>
    </source>
</evidence>
<evidence type="ECO:0000256" key="14">
    <source>
        <dbReference type="ARBA" id="ARBA00022801"/>
    </source>
</evidence>
<gene>
    <name evidence="32" type="primary">putative Ribonuclease 3</name>
    <name evidence="32" type="ORF">CLUMA_CG014930</name>
</gene>
<evidence type="ECO:0000256" key="22">
    <source>
        <dbReference type="ARBA" id="ARBA00032486"/>
    </source>
</evidence>
<accession>A0A1J1IPR8</accession>
<protein>
    <recommendedName>
        <fullName evidence="23">Large ribosomal subunit protein uL1</fullName>
        <ecNumber evidence="7">3.1.26.3</ecNumber>
    </recommendedName>
    <alternativeName>
        <fullName evidence="24">60S ribosomal protein L10a</fullName>
    </alternativeName>
    <alternativeName>
        <fullName evidence="8">Ribonuclease 3</fullName>
    </alternativeName>
    <alternativeName>
        <fullName evidence="22">Ribonuclease III</fullName>
    </alternativeName>
    <alternativeName>
        <fullName evidence="26 27">protein Drosha</fullName>
    </alternativeName>
</protein>
<feature type="region of interest" description="Disordered" evidence="29">
    <location>
        <begin position="157"/>
        <end position="293"/>
    </location>
</feature>
<feature type="compositionally biased region" description="Acidic residues" evidence="29">
    <location>
        <begin position="402"/>
        <end position="411"/>
    </location>
</feature>
<dbReference type="EC" id="3.1.26.3" evidence="7"/>
<dbReference type="SMART" id="SM00358">
    <property type="entry name" value="DSRM"/>
    <property type="match status" value="1"/>
</dbReference>
<feature type="compositionally biased region" description="Basic residues" evidence="29">
    <location>
        <begin position="222"/>
        <end position="240"/>
    </location>
</feature>
<evidence type="ECO:0000256" key="29">
    <source>
        <dbReference type="SAM" id="MobiDB-lite"/>
    </source>
</evidence>
<keyword evidence="10" id="KW-0540">Nuclease</keyword>
<dbReference type="HAMAP" id="MF_00104">
    <property type="entry name" value="RNase_III"/>
    <property type="match status" value="1"/>
</dbReference>
<evidence type="ECO:0000256" key="3">
    <source>
        <dbReference type="ARBA" id="ARBA00001946"/>
    </source>
</evidence>
<evidence type="ECO:0000313" key="32">
    <source>
        <dbReference type="EMBL" id="CRL01714.1"/>
    </source>
</evidence>
<reference evidence="32 33" key="1">
    <citation type="submission" date="2015-04" db="EMBL/GenBank/DDBJ databases">
        <authorList>
            <person name="Syromyatnikov M.Y."/>
            <person name="Popov V.N."/>
        </authorList>
    </citation>
    <scope>NUCLEOTIDE SEQUENCE [LARGE SCALE GENOMIC DNA]</scope>
</reference>
<dbReference type="GO" id="GO:0006364">
    <property type="term" value="P:rRNA processing"/>
    <property type="evidence" value="ECO:0007669"/>
    <property type="project" value="InterPro"/>
</dbReference>
<keyword evidence="18" id="KW-0221">Differentiation</keyword>
<dbReference type="Pfam" id="PF00636">
    <property type="entry name" value="Ribonuclease_3"/>
    <property type="match status" value="1"/>
</dbReference>
<evidence type="ECO:0000259" key="30">
    <source>
        <dbReference type="PROSITE" id="PS50137"/>
    </source>
</evidence>
<keyword evidence="14" id="KW-0378">Hydrolase</keyword>
<evidence type="ECO:0000313" key="33">
    <source>
        <dbReference type="Proteomes" id="UP000183832"/>
    </source>
</evidence>
<dbReference type="PROSITE" id="PS50142">
    <property type="entry name" value="RNASE_3_2"/>
    <property type="match status" value="2"/>
</dbReference>
<evidence type="ECO:0000256" key="13">
    <source>
        <dbReference type="ARBA" id="ARBA00022759"/>
    </source>
</evidence>
<comment type="cofactor">
    <cofactor evidence="2">
        <name>Mn(2+)</name>
        <dbReference type="ChEBI" id="CHEBI:29035"/>
    </cofactor>
</comment>
<dbReference type="PROSITE" id="PS00517">
    <property type="entry name" value="RNASE_3_1"/>
    <property type="match status" value="1"/>
</dbReference>
<keyword evidence="17" id="KW-0689">Ribosomal protein</keyword>
<dbReference type="GO" id="GO:1990904">
    <property type="term" value="C:ribonucleoprotein complex"/>
    <property type="evidence" value="ECO:0007669"/>
    <property type="project" value="UniProtKB-KW"/>
</dbReference>
<dbReference type="Pfam" id="PF00035">
    <property type="entry name" value="dsrm"/>
    <property type="match status" value="1"/>
</dbReference>
<dbReference type="Gene3D" id="3.40.50.790">
    <property type="match status" value="1"/>
</dbReference>
<dbReference type="Pfam" id="PF00687">
    <property type="entry name" value="Ribosomal_L1"/>
    <property type="match status" value="1"/>
</dbReference>
<feature type="region of interest" description="Disordered" evidence="29">
    <location>
        <begin position="1258"/>
        <end position="1299"/>
    </location>
</feature>
<evidence type="ECO:0000256" key="16">
    <source>
        <dbReference type="ARBA" id="ARBA00022884"/>
    </source>
</evidence>
<dbReference type="PROSITE" id="PS01199">
    <property type="entry name" value="RIBOSOMAL_L1"/>
    <property type="match status" value="1"/>
</dbReference>
<dbReference type="Gene3D" id="3.30.160.20">
    <property type="match status" value="1"/>
</dbReference>
<evidence type="ECO:0000256" key="25">
    <source>
        <dbReference type="ARBA" id="ARBA00060285"/>
    </source>
</evidence>
<dbReference type="Pfam" id="PF14622">
    <property type="entry name" value="Ribonucleas_3_3"/>
    <property type="match status" value="1"/>
</dbReference>
<evidence type="ECO:0000256" key="2">
    <source>
        <dbReference type="ARBA" id="ARBA00001936"/>
    </source>
</evidence>
<dbReference type="GO" id="GO:0003723">
    <property type="term" value="F:RNA binding"/>
    <property type="evidence" value="ECO:0007669"/>
    <property type="project" value="UniProtKB-UniRule"/>
</dbReference>
<keyword evidence="13" id="KW-0255">Endonuclease</keyword>
<comment type="catalytic activity">
    <reaction evidence="1">
        <text>Endonucleolytic cleavage to 5'-phosphomonoester.</text>
        <dbReference type="EC" id="3.1.26.3"/>
    </reaction>
</comment>
<evidence type="ECO:0000259" key="31">
    <source>
        <dbReference type="PROSITE" id="PS50142"/>
    </source>
</evidence>
<dbReference type="PANTHER" id="PTHR11207:SF0">
    <property type="entry name" value="RIBONUCLEASE 3"/>
    <property type="match status" value="1"/>
</dbReference>
<evidence type="ECO:0000256" key="17">
    <source>
        <dbReference type="ARBA" id="ARBA00022980"/>
    </source>
</evidence>
<feature type="compositionally biased region" description="Low complexity" evidence="29">
    <location>
        <begin position="241"/>
        <end position="250"/>
    </location>
</feature>
<evidence type="ECO:0000256" key="11">
    <source>
        <dbReference type="ARBA" id="ARBA00022723"/>
    </source>
</evidence>
<dbReference type="InterPro" id="IPR016095">
    <property type="entry name" value="Ribosomal_uL1_3-a/b-sand"/>
</dbReference>
<proteinExistence type="inferred from homology"/>
<dbReference type="GO" id="GO:0007506">
    <property type="term" value="P:gonadal mesoderm development"/>
    <property type="evidence" value="ECO:0007669"/>
    <property type="project" value="UniProtKB-KW"/>
</dbReference>
<feature type="domain" description="RNase III" evidence="31">
    <location>
        <begin position="1020"/>
        <end position="1143"/>
    </location>
</feature>
<dbReference type="SMART" id="SM00535">
    <property type="entry name" value="RIBOc"/>
    <property type="match status" value="2"/>
</dbReference>
<dbReference type="InterPro" id="IPR044442">
    <property type="entry name" value="RNAse_III_DSRM__animal"/>
</dbReference>
<dbReference type="EMBL" id="CVRI01000056">
    <property type="protein sequence ID" value="CRL01714.1"/>
    <property type="molecule type" value="Genomic_DNA"/>
</dbReference>
<evidence type="ECO:0000256" key="6">
    <source>
        <dbReference type="ARBA" id="ARBA00010531"/>
    </source>
</evidence>
<dbReference type="Pfam" id="PF26050">
    <property type="entry name" value="Helical_CED_Drosha"/>
    <property type="match status" value="1"/>
</dbReference>
<keyword evidence="18" id="KW-0334">Gonadal differentiation</keyword>
<name>A0A1J1IPR8_9DIPT</name>
<keyword evidence="15" id="KW-0460">Magnesium</keyword>
<dbReference type="FunFam" id="3.30.160.20:FF:000012">
    <property type="entry name" value="Drosha ribonuclease III"/>
    <property type="match status" value="1"/>
</dbReference>
<evidence type="ECO:0000256" key="7">
    <source>
        <dbReference type="ARBA" id="ARBA00012177"/>
    </source>
</evidence>
<dbReference type="Gene3D" id="1.10.1520.10">
    <property type="entry name" value="Ribonuclease III domain"/>
    <property type="match status" value="2"/>
</dbReference>
<dbReference type="PROSITE" id="PS50137">
    <property type="entry name" value="DS_RBD"/>
    <property type="match status" value="1"/>
</dbReference>
<dbReference type="InterPro" id="IPR023674">
    <property type="entry name" value="Ribosomal_uL1-like"/>
</dbReference>
<evidence type="ECO:0000256" key="23">
    <source>
        <dbReference type="ARBA" id="ARBA00035241"/>
    </source>
</evidence>
<dbReference type="InterPro" id="IPR011907">
    <property type="entry name" value="RNase_III"/>
</dbReference>
<evidence type="ECO:0000256" key="5">
    <source>
        <dbReference type="ARBA" id="ARBA00010183"/>
    </source>
</evidence>
<evidence type="ECO:0000256" key="24">
    <source>
        <dbReference type="ARBA" id="ARBA00035370"/>
    </source>
</evidence>
<comment type="similarity">
    <text evidence="6">Belongs to the universal ribosomal protein uL1 family.</text>
</comment>
<dbReference type="SUPFAM" id="SSF69065">
    <property type="entry name" value="RNase III domain-like"/>
    <property type="match status" value="2"/>
</dbReference>
<dbReference type="SUPFAM" id="SSF56808">
    <property type="entry name" value="Ribosomal protein L1"/>
    <property type="match status" value="1"/>
</dbReference>
<evidence type="ECO:0000256" key="1">
    <source>
        <dbReference type="ARBA" id="ARBA00000109"/>
    </source>
</evidence>
<feature type="compositionally biased region" description="Basic and acidic residues" evidence="29">
    <location>
        <begin position="259"/>
        <end position="293"/>
    </location>
</feature>
<dbReference type="InterPro" id="IPR036389">
    <property type="entry name" value="RNase_III_sf"/>
</dbReference>
<dbReference type="FunFam" id="3.40.50.790:FF:000002">
    <property type="entry name" value="Ribosomal protein"/>
    <property type="match status" value="1"/>
</dbReference>
<dbReference type="GO" id="GO:0031054">
    <property type="term" value="P:pre-miRNA processing"/>
    <property type="evidence" value="ECO:0007669"/>
    <property type="project" value="InterPro"/>
</dbReference>
<dbReference type="InterPro" id="IPR058938">
    <property type="entry name" value="Helical_CED_Drosha"/>
</dbReference>
<dbReference type="FunFam" id="1.10.1520.10:FF:000002">
    <property type="entry name" value="Drosha ribonuclease III"/>
    <property type="match status" value="1"/>
</dbReference>
<evidence type="ECO:0000256" key="28">
    <source>
        <dbReference type="PROSITE-ProRule" id="PRU00266"/>
    </source>
</evidence>
<dbReference type="GO" id="GO:0031053">
    <property type="term" value="P:primary miRNA processing"/>
    <property type="evidence" value="ECO:0007669"/>
    <property type="project" value="TreeGrafter"/>
</dbReference>
<evidence type="ECO:0000256" key="8">
    <source>
        <dbReference type="ARBA" id="ARBA00017706"/>
    </source>
</evidence>
<dbReference type="GO" id="GO:0004525">
    <property type="term" value="F:ribonuclease III activity"/>
    <property type="evidence" value="ECO:0007669"/>
    <property type="project" value="UniProtKB-EC"/>
</dbReference>
<keyword evidence="19" id="KW-0464">Manganese</keyword>
<dbReference type="SUPFAM" id="SSF54768">
    <property type="entry name" value="dsRNA-binding domain-like"/>
    <property type="match status" value="1"/>
</dbReference>
<dbReference type="STRING" id="568069.A0A1J1IPR8"/>
<comment type="subcellular location">
    <subcellularLocation>
        <location evidence="4">Nucleus</location>
    </subcellularLocation>
</comment>
<organism evidence="32 33">
    <name type="scientific">Clunio marinus</name>
    <dbReference type="NCBI Taxonomy" id="568069"/>
    <lineage>
        <taxon>Eukaryota</taxon>
        <taxon>Metazoa</taxon>
        <taxon>Ecdysozoa</taxon>
        <taxon>Arthropoda</taxon>
        <taxon>Hexapoda</taxon>
        <taxon>Insecta</taxon>
        <taxon>Pterygota</taxon>
        <taxon>Neoptera</taxon>
        <taxon>Endopterygota</taxon>
        <taxon>Diptera</taxon>
        <taxon>Nematocera</taxon>
        <taxon>Chironomoidea</taxon>
        <taxon>Chironomidae</taxon>
        <taxon>Clunio</taxon>
    </lineage>
</organism>
<evidence type="ECO:0000256" key="9">
    <source>
        <dbReference type="ARBA" id="ARBA00022517"/>
    </source>
</evidence>
<dbReference type="GO" id="GO:0070877">
    <property type="term" value="C:microprocessor complex"/>
    <property type="evidence" value="ECO:0007669"/>
    <property type="project" value="TreeGrafter"/>
</dbReference>
<evidence type="ECO:0000256" key="21">
    <source>
        <dbReference type="ARBA" id="ARBA00023274"/>
    </source>
</evidence>
<keyword evidence="9" id="KW-0690">Ribosome biogenesis</keyword>
<dbReference type="GO" id="GO:0046872">
    <property type="term" value="F:metal ion binding"/>
    <property type="evidence" value="ECO:0007669"/>
    <property type="project" value="UniProtKB-KW"/>
</dbReference>
<comment type="cofactor">
    <cofactor evidence="3">
        <name>Mg(2+)</name>
        <dbReference type="ChEBI" id="CHEBI:18420"/>
    </cofactor>
</comment>
<keyword evidence="33" id="KW-1185">Reference proteome</keyword>
<feature type="domain" description="DRBM" evidence="30">
    <location>
        <begin position="1170"/>
        <end position="1245"/>
    </location>
</feature>
<dbReference type="InterPro" id="IPR014720">
    <property type="entry name" value="dsRBD_dom"/>
</dbReference>
<evidence type="ECO:0000256" key="12">
    <source>
        <dbReference type="ARBA" id="ARBA00022737"/>
    </source>
</evidence>
<evidence type="ECO:0000256" key="4">
    <source>
        <dbReference type="ARBA" id="ARBA00004123"/>
    </source>
</evidence>
<keyword evidence="16 28" id="KW-0694">RNA-binding</keyword>
<keyword evidence="20" id="KW-0539">Nucleus</keyword>
<evidence type="ECO:0000256" key="10">
    <source>
        <dbReference type="ARBA" id="ARBA00022722"/>
    </source>
</evidence>
<feature type="region of interest" description="Disordered" evidence="29">
    <location>
        <begin position="1314"/>
        <end position="1387"/>
    </location>
</feature>
<dbReference type="CDD" id="cd00403">
    <property type="entry name" value="Ribosomal_L1"/>
    <property type="match status" value="1"/>
</dbReference>
<feature type="region of interest" description="Disordered" evidence="29">
    <location>
        <begin position="393"/>
        <end position="418"/>
    </location>
</feature>
<dbReference type="CDD" id="cd19877">
    <property type="entry name" value="DSRM_RNAse_III_meta_like"/>
    <property type="match status" value="1"/>
</dbReference>
<feature type="compositionally biased region" description="Basic and acidic residues" evidence="29">
    <location>
        <begin position="194"/>
        <end position="208"/>
    </location>
</feature>
<dbReference type="OrthoDB" id="67027at2759"/>
<dbReference type="InterPro" id="IPR000999">
    <property type="entry name" value="RNase_III_dom"/>
</dbReference>
<keyword evidence="21" id="KW-0687">Ribonucleoprotein</keyword>
<evidence type="ECO:0000256" key="18">
    <source>
        <dbReference type="ARBA" id="ARBA00023156"/>
    </source>
</evidence>
<evidence type="ECO:0000256" key="27">
    <source>
        <dbReference type="ARBA" id="ARBA00083702"/>
    </source>
</evidence>
<sequence>MQVCILGDQQHCDEAKANDVPFMDAEALKKLNKNKKLVKKLAKKYDAFLASESLIKQIPRLLGPGLNKAGKFPGLLAHSESMTQKIDEVKATIKFQMKKVLCLSVAVGHVNMTSDELAQNVHLFTSNMPMQVPICPPPVDFSVPPPTLNEMSRNYSIENKNQQQITKREVSPGGMLRNRHMDHNRFNQGPRYSGMRDNRSFSRHENYSSRKRSRERSGESYKHRRSRSRSPSKYSKKRSPSYRSSRTSSYQNRGNTSRSEPRNRFSPKRERRENRDTSRQSTKSSRDREQTERERLLVKWRKNFCETSEQISKKLQEMANDEEQSSWIRSSPADIYYRRVKESVVESTPRMDALCTLFEEELLKRAERAKAKQAPYNAPSRLRRIRVCRHKSEKCSSSDSSSNDELEEDRTMEELSRKTQHPYRLHSDLWHNESGEMNDGPLCRCSAKSRRVGIRHGMYPGETGFPKCQPNSNNADKLYHYRITISPPTNFLTKTPTIIKYDEHEFLFEGFSLLTHEKIGSELPICKVIRFNIEYTIAYVEEKLPENFTIRELDLFFNYLFIELLELVDFSLKPSFAGDDDTCQCYHFYPRFVRDLPDNGKEVLAMSEVLRYLLDNSGPVVDQKTLREMDSMKQYDWQDYVDTIKGMVVTNPGMKPCSVRIDQLDRSTADIPESVDENGIKHPVIVHFGIRPPQLSYAGNPEYQKAWREYVKFRHLIANMSKPSFEDKRKLEAKENRLQEMRTQGRMKRNVTVAVLSKNFFRTGIMCDIVQHAMLIPVLTTHLRFHRSLEALEKTIGYNFQNRYLLQLALTHPSYKENFGTNPDHARNSLTNCGIRQPEYGDKKIHYMNRRKRGINTLISIMSRFGKEHETDSNITHNERLEFLGDAVVEFITSIHLFHLFPDLEEGGLATYRAAIVQNQHLAVLAKRLGLENFMLYAHGSDLCHELELRHAMANCFEAMMGSLFLDGDIKIADKVFSIALMDDLELKDIWDNYPRHPLQEQEPNGDRQWIESFELLKNLRNFEEAIGVEFTHIRLLARAFTDRSIGYTNLTLGSNQRLEFLGDTVLQLICSEFLYRHFPEHHEGHLSLLRSSLVNNRTQAVVCDDLGMTKFAVYSNPKADLKTKDRADLLEAFLGSLYVDKDLEYCETFCHVCLFPRLQDFIMNQDWNDPKSKLQQCCLTLRTMDGNEPDIPYYKVVESTGPTNTRVYKVAVYFRDKRLASSTGHSIQQAEMNAAKKALENSKNLFPQLDHQKRVIANSLKQQKVKRKPRDLDNSAESASGEEAMTKQQSSDGESRLPKQYQKRINIISDASDISSSSLDDSDLGDDSRNSFNNDSVTRKRKQTDDDDVEFEKNENEQQTINFDVKEQLPVEDVYSELSDGELEDE</sequence>
<evidence type="ECO:0000256" key="15">
    <source>
        <dbReference type="ARBA" id="ARBA00022842"/>
    </source>
</evidence>
<evidence type="ECO:0000256" key="19">
    <source>
        <dbReference type="ARBA" id="ARBA00023211"/>
    </source>
</evidence>
<dbReference type="CDD" id="cd00593">
    <property type="entry name" value="RIBOc"/>
    <property type="match status" value="2"/>
</dbReference>
<keyword evidence="11" id="KW-0479">Metal-binding</keyword>
<dbReference type="Proteomes" id="UP000183832">
    <property type="component" value="Unassembled WGS sequence"/>
</dbReference>